<keyword evidence="2" id="KW-1185">Reference proteome</keyword>
<evidence type="ECO:0000313" key="2">
    <source>
        <dbReference type="Proteomes" id="UP001152130"/>
    </source>
</evidence>
<accession>A0A9W8UGL4</accession>
<proteinExistence type="predicted"/>
<sequence>MLNWHQELAGFTRAMSLPFTSSLQDYGLVEDTAKRLSVADLKAVDYALIKDHPALEASLAFTLCTKVERLQIRLDTLDRSRASFKNTFYLFKAISDKRRTPALLPSLKHLEVRTGLEPTDGIVASGVSLILEFTPQLEVLILRGRDGFKIYNSERGFFADKVRPALESLVEIQMIGWDLTKRNTDSYVLSEFLAATKRLRTFKYLSSVKKPGLDSDWDMGLFCHEYPPRDLINMLLRVKSTLQHLTLDCGERGLEKEPNSPDTHDIIIDCSQLKEFTHLETLEIDQFCYCPHQVEGLNRDIERNTYLADMLPTTVRKLTISFPRYRGGYRCRSCIMHLGQRVVVGDFPLLEHVKINARVATPKYDPNHVVSATTLVDDPSRDISINRREIEKSFMGSSVVVMYRFWAEDNGKRYR</sequence>
<comment type="caution">
    <text evidence="1">The sequence shown here is derived from an EMBL/GenBank/DDBJ whole genome shotgun (WGS) entry which is preliminary data.</text>
</comment>
<name>A0A9W8UGL4_9HYPO</name>
<organism evidence="1 2">
    <name type="scientific">Fusarium irregulare</name>
    <dbReference type="NCBI Taxonomy" id="2494466"/>
    <lineage>
        <taxon>Eukaryota</taxon>
        <taxon>Fungi</taxon>
        <taxon>Dikarya</taxon>
        <taxon>Ascomycota</taxon>
        <taxon>Pezizomycotina</taxon>
        <taxon>Sordariomycetes</taxon>
        <taxon>Hypocreomycetidae</taxon>
        <taxon>Hypocreales</taxon>
        <taxon>Nectriaceae</taxon>
        <taxon>Fusarium</taxon>
        <taxon>Fusarium incarnatum-equiseti species complex</taxon>
    </lineage>
</organism>
<reference evidence="1" key="1">
    <citation type="submission" date="2022-10" db="EMBL/GenBank/DDBJ databases">
        <title>Fusarium specimens isolated from Avocado Roots.</title>
        <authorList>
            <person name="Stajich J."/>
            <person name="Roper C."/>
            <person name="Heimlech-Rivalta G."/>
        </authorList>
    </citation>
    <scope>NUCLEOTIDE SEQUENCE</scope>
    <source>
        <strain evidence="1">CF00143</strain>
    </source>
</reference>
<evidence type="ECO:0000313" key="1">
    <source>
        <dbReference type="EMBL" id="KAJ4024608.1"/>
    </source>
</evidence>
<dbReference type="Proteomes" id="UP001152130">
    <property type="component" value="Unassembled WGS sequence"/>
</dbReference>
<dbReference type="AlphaFoldDB" id="A0A9W8UGL4"/>
<gene>
    <name evidence="1" type="ORF">NW766_000847</name>
</gene>
<dbReference type="EMBL" id="JAPDHF010000001">
    <property type="protein sequence ID" value="KAJ4024608.1"/>
    <property type="molecule type" value="Genomic_DNA"/>
</dbReference>
<protein>
    <submittedName>
        <fullName evidence="1">Uncharacterized protein</fullName>
    </submittedName>
</protein>